<accession>A7ZAL7</accession>
<evidence type="ECO:0000313" key="1">
    <source>
        <dbReference type="EMBL" id="ABS76043.2"/>
    </source>
</evidence>
<dbReference type="HOGENOM" id="CLU_703302_0_0_9"/>
<dbReference type="GeneID" id="93082851"/>
<dbReference type="Proteomes" id="UP000001120">
    <property type="component" value="Chromosome"/>
</dbReference>
<evidence type="ECO:0000313" key="2">
    <source>
        <dbReference type="Proteomes" id="UP000001120"/>
    </source>
</evidence>
<gene>
    <name evidence="1" type="ordered locus">RBAM_037140</name>
</gene>
<dbReference type="AlphaFoldDB" id="A7ZAL7"/>
<keyword evidence="2" id="KW-1185">Reference proteome</keyword>
<reference evidence="1 2" key="1">
    <citation type="journal article" date="2007" name="Nat. Biotechnol.">
        <title>Comparative analysis of the complete genome sequence of the plant growth-promoting bacterium Bacillus amyloliquefaciens FZB42.</title>
        <authorList>
            <person name="Chen X.H."/>
            <person name="Koumoutsi A."/>
            <person name="Scholz R."/>
            <person name="Eisenreich A."/>
            <person name="Schneider K."/>
            <person name="Heinemeyer I."/>
            <person name="Morgenstern B."/>
            <person name="Voss B."/>
            <person name="Hess W.R."/>
            <person name="Reva O."/>
            <person name="Junge H."/>
            <person name="Voigt B."/>
            <person name="Jungblut P.R."/>
            <person name="Vater J."/>
            <person name="Sussmuth R."/>
            <person name="Liesegang H."/>
            <person name="Strittmatter A."/>
            <person name="Gottschalk G."/>
            <person name="Borriss R."/>
        </authorList>
    </citation>
    <scope>NUCLEOTIDE SEQUENCE [LARGE SCALE GENOMIC DNA]</scope>
    <source>
        <strain evidence="2">DSM 23117 / BGSC 10A6 / LMG 26770 / FZB42</strain>
    </source>
</reference>
<dbReference type="EMBL" id="CP000560">
    <property type="protein sequence ID" value="ABS76043.2"/>
    <property type="molecule type" value="Genomic_DNA"/>
</dbReference>
<organism evidence="1 2">
    <name type="scientific">Bacillus velezensis (strain DSM 23117 / BGSC 10A6 / LMG 26770 / FZB42)</name>
    <name type="common">Bacillus amyloliquefaciens subsp. plantarum</name>
    <dbReference type="NCBI Taxonomy" id="326423"/>
    <lineage>
        <taxon>Bacteria</taxon>
        <taxon>Bacillati</taxon>
        <taxon>Bacillota</taxon>
        <taxon>Bacilli</taxon>
        <taxon>Bacillales</taxon>
        <taxon>Bacillaceae</taxon>
        <taxon>Bacillus</taxon>
        <taxon>Bacillus amyloliquefaciens group</taxon>
    </lineage>
</organism>
<name>A7ZAL7_BACVZ</name>
<proteinExistence type="predicted"/>
<protein>
    <submittedName>
        <fullName evidence="1">Uncharacterized protein</fullName>
    </submittedName>
</protein>
<sequence length="392" mass="46633">MEYVWVEKDKNIKYIVNEEMKVHIKWSKKPEKDYAKLSRQYMNAGYITLKEVIEVPHNNNSKYDMWFLPGVYMIRQAIELLVKAGLAIKGATKSELQEIFIAEKHNVRGLYKTYKDRYGVEELNEAEQTWLEKYLDSIEIVDSSSDLFRYPFKDDFMQQYGDKALDICHMGNRLIYCYSTLNKMIYGEWSDEVELNLEVEPEFLQLASSGINNCYLWDSPWSDGFYKQVTGYSEVATFLFGKFKESKDEALFYPIVFLMRNAIEIGLKRLLHMQMNQGIDLHIVNSKRNSHLLYKDLWKSIKPMLIHYSKEDNQKEETLELAESYIRYLSRIDKHGDMFRYPCSYSNEYKFNDVEIDVDNFYSYMLGLFHFIEGCDAWLDNIKGYEMEMRSE</sequence>
<dbReference type="KEGG" id="bay:RBAM_037140"/>
<dbReference type="RefSeq" id="WP_158022331.1">
    <property type="nucleotide sequence ID" value="NC_009725.2"/>
</dbReference>